<evidence type="ECO:0000256" key="1">
    <source>
        <dbReference type="SAM" id="Phobius"/>
    </source>
</evidence>
<dbReference type="Proteomes" id="UP000266841">
    <property type="component" value="Unassembled WGS sequence"/>
</dbReference>
<accession>K0S7H4</accession>
<dbReference type="OrthoDB" id="2015991at2759"/>
<feature type="transmembrane region" description="Helical" evidence="1">
    <location>
        <begin position="7"/>
        <end position="30"/>
    </location>
</feature>
<comment type="caution">
    <text evidence="2">The sequence shown here is derived from an EMBL/GenBank/DDBJ whole genome shotgun (WGS) entry which is preliminary data.</text>
</comment>
<protein>
    <submittedName>
        <fullName evidence="2">Uncharacterized protein</fullName>
    </submittedName>
</protein>
<dbReference type="PANTHER" id="PTHR31485:SF7">
    <property type="entry name" value="PEPTIDYL SERINE ALPHA-GALACTOSYLTRANSFERASE"/>
    <property type="match status" value="1"/>
</dbReference>
<dbReference type="AlphaFoldDB" id="K0S7H4"/>
<name>K0S7H4_THAOC</name>
<keyword evidence="3" id="KW-1185">Reference proteome</keyword>
<keyword evidence="1" id="KW-0472">Membrane</keyword>
<organism evidence="2 3">
    <name type="scientific">Thalassiosira oceanica</name>
    <name type="common">Marine diatom</name>
    <dbReference type="NCBI Taxonomy" id="159749"/>
    <lineage>
        <taxon>Eukaryota</taxon>
        <taxon>Sar</taxon>
        <taxon>Stramenopiles</taxon>
        <taxon>Ochrophyta</taxon>
        <taxon>Bacillariophyta</taxon>
        <taxon>Coscinodiscophyceae</taxon>
        <taxon>Thalassiosirophycidae</taxon>
        <taxon>Thalassiosirales</taxon>
        <taxon>Thalassiosiraceae</taxon>
        <taxon>Thalassiosira</taxon>
    </lineage>
</organism>
<dbReference type="eggNOG" id="ENOG502QXPP">
    <property type="taxonomic scope" value="Eukaryota"/>
</dbReference>
<keyword evidence="1" id="KW-1133">Transmembrane helix</keyword>
<dbReference type="InterPro" id="IPR044845">
    <property type="entry name" value="HPAT/SRGT1-like"/>
</dbReference>
<dbReference type="GO" id="GO:0016757">
    <property type="term" value="F:glycosyltransferase activity"/>
    <property type="evidence" value="ECO:0007669"/>
    <property type="project" value="InterPro"/>
</dbReference>
<evidence type="ECO:0000313" key="2">
    <source>
        <dbReference type="EMBL" id="EJK61180.1"/>
    </source>
</evidence>
<gene>
    <name evidence="2" type="ORF">THAOC_18376</name>
</gene>
<proteinExistence type="predicted"/>
<evidence type="ECO:0000313" key="3">
    <source>
        <dbReference type="Proteomes" id="UP000266841"/>
    </source>
</evidence>
<dbReference type="EMBL" id="AGNL01020325">
    <property type="protein sequence ID" value="EJK61180.1"/>
    <property type="molecule type" value="Genomic_DNA"/>
</dbReference>
<sequence>MGRRVEVLHIVFVVSLLTALVTIGTTTLLLGHGHDQGQRHAPPKPTGLQYRQQQTKTAEHNSFHFIVSSDCTSYQLWETVVLIHSAESVGQCGRLTWIVSGCLADGSNIGRGKGGAGSDLLTPSVFIEKVEQNFRVTLSNHTVAREHEECAAIHPHVHFTDDYSDMSKYPGPYSSGKLKRKFVNRKGKGPNGLNHWVNDFLKNDDRRDEAIVLIDPDFLFLKQFDLGDAPLIEPGRPAAAKYGLGGQFLDFNLTQICNRAPPIDTNTTNSDCPFKHLSSKDCRTPLHNAHPRRAEAEPKFRWLELVPPTYDYYPLLYAEMFAFSMAAADLSLRHNLLKGLYTGCMTQWPHTHDMSETDALSRSALHYIDTVDNGLLATEHHNGPSSCFKAPLKPPPFLHYCARYSFQTPKGGNDYHFFAKRRVDHDVLNCHTHDGPFMPFSSSSKEKMEGGSKEWECVSSLCR</sequence>
<keyword evidence="1" id="KW-0812">Transmembrane</keyword>
<dbReference type="OMA" id="HYCARYS"/>
<reference evidence="2 3" key="1">
    <citation type="journal article" date="2012" name="Genome Biol.">
        <title>Genome and low-iron response of an oceanic diatom adapted to chronic iron limitation.</title>
        <authorList>
            <person name="Lommer M."/>
            <person name="Specht M."/>
            <person name="Roy A.S."/>
            <person name="Kraemer L."/>
            <person name="Andreson R."/>
            <person name="Gutowska M.A."/>
            <person name="Wolf J."/>
            <person name="Bergner S.V."/>
            <person name="Schilhabel M.B."/>
            <person name="Klostermeier U.C."/>
            <person name="Beiko R.G."/>
            <person name="Rosenstiel P."/>
            <person name="Hippler M."/>
            <person name="Laroche J."/>
        </authorList>
    </citation>
    <scope>NUCLEOTIDE SEQUENCE [LARGE SCALE GENOMIC DNA]</scope>
    <source>
        <strain evidence="2 3">CCMP1005</strain>
    </source>
</reference>
<dbReference type="PANTHER" id="PTHR31485">
    <property type="entry name" value="PEPTIDYL SERINE ALPHA-GALACTOSYLTRANSFERASE"/>
    <property type="match status" value="1"/>
</dbReference>